<dbReference type="RefSeq" id="WP_167081359.1">
    <property type="nucleotide sequence ID" value="NZ_BAAADC010000001.1"/>
</dbReference>
<dbReference type="EMBL" id="JAASRM010000001">
    <property type="protein sequence ID" value="NIK87599.1"/>
    <property type="molecule type" value="Genomic_DNA"/>
</dbReference>
<dbReference type="PROSITE" id="PS50164">
    <property type="entry name" value="GIY_YIG"/>
    <property type="match status" value="1"/>
</dbReference>
<feature type="domain" description="GIY-YIG" evidence="1">
    <location>
        <begin position="50"/>
        <end position="134"/>
    </location>
</feature>
<accession>A0A846MWJ5</accession>
<protein>
    <recommendedName>
        <fullName evidence="1">GIY-YIG domain-containing protein</fullName>
    </recommendedName>
</protein>
<evidence type="ECO:0000259" key="1">
    <source>
        <dbReference type="PROSITE" id="PS50164"/>
    </source>
</evidence>
<evidence type="ECO:0000313" key="3">
    <source>
        <dbReference type="Proteomes" id="UP000570514"/>
    </source>
</evidence>
<dbReference type="AlphaFoldDB" id="A0A846MWJ5"/>
<dbReference type="Pfam" id="PF14267">
    <property type="entry name" value="DUF4357"/>
    <property type="match status" value="1"/>
</dbReference>
<dbReference type="CDD" id="cd10447">
    <property type="entry name" value="GIY-YIG_unchar_2"/>
    <property type="match status" value="1"/>
</dbReference>
<proteinExistence type="predicted"/>
<reference evidence="2 3" key="1">
    <citation type="submission" date="2020-03" db="EMBL/GenBank/DDBJ databases">
        <title>Genomic Encyclopedia of Type Strains, Phase IV (KMG-IV): sequencing the most valuable type-strain genomes for metagenomic binning, comparative biology and taxonomic classification.</title>
        <authorList>
            <person name="Goeker M."/>
        </authorList>
    </citation>
    <scope>NUCLEOTIDE SEQUENCE [LARGE SCALE GENOMIC DNA]</scope>
    <source>
        <strain evidence="2 3">DSM 19867</strain>
    </source>
</reference>
<keyword evidence="3" id="KW-1185">Reference proteome</keyword>
<gene>
    <name evidence="2" type="ORF">FHS83_000917</name>
</gene>
<evidence type="ECO:0000313" key="2">
    <source>
        <dbReference type="EMBL" id="NIK87599.1"/>
    </source>
</evidence>
<organism evidence="2 3">
    <name type="scientific">Rhizomicrobium palustre</name>
    <dbReference type="NCBI Taxonomy" id="189966"/>
    <lineage>
        <taxon>Bacteria</taxon>
        <taxon>Pseudomonadati</taxon>
        <taxon>Pseudomonadota</taxon>
        <taxon>Alphaproteobacteria</taxon>
        <taxon>Micropepsales</taxon>
        <taxon>Micropepsaceae</taxon>
        <taxon>Rhizomicrobium</taxon>
    </lineage>
</organism>
<comment type="caution">
    <text evidence="2">The sequence shown here is derived from an EMBL/GenBank/DDBJ whole genome shotgun (WGS) entry which is preliminary data.</text>
</comment>
<sequence length="338" mass="37157">MNEGGRTIRLFLADGAPTGIITAEIMNWTGHVLCAPRARIVDVLRRPEANRTGVYILIGQDPDDPSQRLIYVGESDNVGVRLTQHNRDDAKAFWEFTCIITSKDANLTKAHVRYLESRLISLAVKEARARLWNGTAPDYGFLPEADIADMEYFVLQLQTLLPVLGLDYFRATPQLTGLAIDAADQSISTIAGDEALEASGRRAFGLDRPTADGGRSPQFQFGDRRGNLHARAVEIDGQMIVLKGSEAREEELPSMPSNVKTLRKQLRHAGKLVPSGKSGVLRFEEDVAFSSPSAAAQAVMGTSRNGRTDWTIEETGKTYADWQEDQILKSRAGSEQAN</sequence>
<dbReference type="Proteomes" id="UP000570514">
    <property type="component" value="Unassembled WGS sequence"/>
</dbReference>
<dbReference type="InterPro" id="IPR025579">
    <property type="entry name" value="DUF4357"/>
</dbReference>
<dbReference type="InterPro" id="IPR000305">
    <property type="entry name" value="GIY-YIG_endonuc"/>
</dbReference>
<name>A0A846MWJ5_9PROT</name>